<evidence type="ECO:0000256" key="1">
    <source>
        <dbReference type="SAM" id="MobiDB-lite"/>
    </source>
</evidence>
<dbReference type="EMBL" id="CP066776">
    <property type="protein sequence ID" value="QQL44794.1"/>
    <property type="molecule type" value="Genomic_DNA"/>
</dbReference>
<proteinExistence type="predicted"/>
<sequence>MRWIGLSMVGVAAWLAVGDLAHGREKRHRETHKEKLERLKRERAEKREARRGGDKDEKACGCKRKCKCKPDRPPVGGGNQAQREQRELQRERQGEQRQNQRNAQQEQRERQRQAQDENR</sequence>
<protein>
    <submittedName>
        <fullName evidence="2">Uncharacterized protein</fullName>
    </submittedName>
</protein>
<organism evidence="2 3">
    <name type="scientific">Sulfuriroseicoccus oceanibius</name>
    <dbReference type="NCBI Taxonomy" id="2707525"/>
    <lineage>
        <taxon>Bacteria</taxon>
        <taxon>Pseudomonadati</taxon>
        <taxon>Verrucomicrobiota</taxon>
        <taxon>Verrucomicrobiia</taxon>
        <taxon>Verrucomicrobiales</taxon>
        <taxon>Verrucomicrobiaceae</taxon>
        <taxon>Sulfuriroseicoccus</taxon>
    </lineage>
</organism>
<keyword evidence="3" id="KW-1185">Reference proteome</keyword>
<feature type="compositionally biased region" description="Low complexity" evidence="1">
    <location>
        <begin position="96"/>
        <end position="105"/>
    </location>
</feature>
<evidence type="ECO:0000313" key="2">
    <source>
        <dbReference type="EMBL" id="QQL44794.1"/>
    </source>
</evidence>
<feature type="compositionally biased region" description="Basic and acidic residues" evidence="1">
    <location>
        <begin position="31"/>
        <end position="60"/>
    </location>
</feature>
<name>A0A6B3L595_9BACT</name>
<accession>A0A6B3L595</accession>
<reference evidence="2 3" key="1">
    <citation type="submission" date="2020-12" db="EMBL/GenBank/DDBJ databases">
        <title>Sulforoseuscoccus oceanibium gen. nov., sp. nov., a representative of the phylum Verrucomicrobia with special cytoplasmic membrane, and proposal of Sulforoseuscoccusaceae fam. nov.</title>
        <authorList>
            <person name="Xi F."/>
        </authorList>
    </citation>
    <scope>NUCLEOTIDE SEQUENCE [LARGE SCALE GENOMIC DNA]</scope>
    <source>
        <strain evidence="2 3">T37</strain>
    </source>
</reference>
<feature type="compositionally biased region" description="Basic and acidic residues" evidence="1">
    <location>
        <begin position="106"/>
        <end position="119"/>
    </location>
</feature>
<feature type="region of interest" description="Disordered" evidence="1">
    <location>
        <begin position="20"/>
        <end position="119"/>
    </location>
</feature>
<dbReference type="Proteomes" id="UP000475117">
    <property type="component" value="Chromosome"/>
</dbReference>
<evidence type="ECO:0000313" key="3">
    <source>
        <dbReference type="Proteomes" id="UP000475117"/>
    </source>
</evidence>
<dbReference type="KEGG" id="soa:G3M56_013075"/>
<dbReference type="AlphaFoldDB" id="A0A6B3L595"/>
<feature type="compositionally biased region" description="Basic and acidic residues" evidence="1">
    <location>
        <begin position="83"/>
        <end position="95"/>
    </location>
</feature>
<dbReference type="RefSeq" id="WP_164365266.1">
    <property type="nucleotide sequence ID" value="NZ_CP066776.1"/>
</dbReference>
<gene>
    <name evidence="2" type="ORF">G3M56_013075</name>
</gene>